<protein>
    <submittedName>
        <fullName evidence="2">Cation transporter</fullName>
    </submittedName>
</protein>
<dbReference type="Proteomes" id="UP000308430">
    <property type="component" value="Unassembled WGS sequence"/>
</dbReference>
<reference evidence="2 3" key="1">
    <citation type="submission" date="2019-04" db="EMBL/GenBank/DDBJ databases">
        <title>Azoarcus nasutitermitis sp. nov. isolated from termite nest.</title>
        <authorList>
            <person name="Lin S.-Y."/>
            <person name="Hameed A."/>
            <person name="Hsu Y.-H."/>
            <person name="Young C.-C."/>
        </authorList>
    </citation>
    <scope>NUCLEOTIDE SEQUENCE [LARGE SCALE GENOMIC DNA]</scope>
    <source>
        <strain evidence="2 3">CC-YHH838</strain>
    </source>
</reference>
<evidence type="ECO:0000259" key="1">
    <source>
        <dbReference type="Pfam" id="PF00403"/>
    </source>
</evidence>
<dbReference type="Pfam" id="PF00403">
    <property type="entry name" value="HMA"/>
    <property type="match status" value="1"/>
</dbReference>
<evidence type="ECO:0000313" key="3">
    <source>
        <dbReference type="Proteomes" id="UP000308430"/>
    </source>
</evidence>
<gene>
    <name evidence="2" type="ORF">E6C76_07660</name>
</gene>
<feature type="domain" description="HMA" evidence="1">
    <location>
        <begin position="43"/>
        <end position="78"/>
    </location>
</feature>
<organism evidence="2 3">
    <name type="scientific">Pseudothauera nasutitermitis</name>
    <dbReference type="NCBI Taxonomy" id="2565930"/>
    <lineage>
        <taxon>Bacteria</taxon>
        <taxon>Pseudomonadati</taxon>
        <taxon>Pseudomonadota</taxon>
        <taxon>Betaproteobacteria</taxon>
        <taxon>Rhodocyclales</taxon>
        <taxon>Zoogloeaceae</taxon>
        <taxon>Pseudothauera</taxon>
    </lineage>
</organism>
<dbReference type="EMBL" id="SSOC01000003">
    <property type="protein sequence ID" value="THF65463.1"/>
    <property type="molecule type" value="Genomic_DNA"/>
</dbReference>
<sequence length="113" mass="12519">MPEFEELRAFLNSVRIAHHIRGRIRLKLQGGVPGAVELSGAQARAFQSVLDRLPGIQSVQTNLLARSCTVIYDTDVISERAWGDFLSGIQSEPAGRLERILRDAYQEIADAQS</sequence>
<accession>A0A4S4AZ83</accession>
<dbReference type="InterPro" id="IPR036163">
    <property type="entry name" value="HMA_dom_sf"/>
</dbReference>
<dbReference type="GO" id="GO:0046872">
    <property type="term" value="F:metal ion binding"/>
    <property type="evidence" value="ECO:0007669"/>
    <property type="project" value="InterPro"/>
</dbReference>
<dbReference type="SUPFAM" id="SSF55008">
    <property type="entry name" value="HMA, heavy metal-associated domain"/>
    <property type="match status" value="1"/>
</dbReference>
<dbReference type="OrthoDB" id="9131875at2"/>
<name>A0A4S4AZ83_9RHOO</name>
<dbReference type="InterPro" id="IPR006121">
    <property type="entry name" value="HMA_dom"/>
</dbReference>
<evidence type="ECO:0000313" key="2">
    <source>
        <dbReference type="EMBL" id="THF65463.1"/>
    </source>
</evidence>
<dbReference type="Gene3D" id="3.30.70.100">
    <property type="match status" value="1"/>
</dbReference>
<dbReference type="AlphaFoldDB" id="A0A4S4AZ83"/>
<dbReference type="RefSeq" id="WP_136347669.1">
    <property type="nucleotide sequence ID" value="NZ_SSOC01000003.1"/>
</dbReference>
<keyword evidence="3" id="KW-1185">Reference proteome</keyword>
<comment type="caution">
    <text evidence="2">The sequence shown here is derived from an EMBL/GenBank/DDBJ whole genome shotgun (WGS) entry which is preliminary data.</text>
</comment>
<proteinExistence type="predicted"/>